<dbReference type="NCBIfam" id="NF038134">
    <property type="entry name" value="choice_anch_M"/>
    <property type="match status" value="1"/>
</dbReference>
<dbReference type="RefSeq" id="WP_202953213.1">
    <property type="nucleotide sequence ID" value="NZ_JAPCID010000002.1"/>
</dbReference>
<keyword evidence="4" id="KW-1185">Reference proteome</keyword>
<comment type="caution">
    <text evidence="3">The sequence shown here is derived from an EMBL/GenBank/DDBJ whole genome shotgun (WGS) entry which is preliminary data.</text>
</comment>
<dbReference type="Gene3D" id="2.60.40.10">
    <property type="entry name" value="Immunoglobulins"/>
    <property type="match status" value="2"/>
</dbReference>
<evidence type="ECO:0000256" key="1">
    <source>
        <dbReference type="SAM" id="SignalP"/>
    </source>
</evidence>
<dbReference type="InterPro" id="IPR013783">
    <property type="entry name" value="Ig-like_fold"/>
</dbReference>
<reference evidence="3" key="1">
    <citation type="submission" date="2022-10" db="EMBL/GenBank/DDBJ databases">
        <title>The WGS of Solirubrobacter sp. CPCC 204708.</title>
        <authorList>
            <person name="Jiang Z."/>
        </authorList>
    </citation>
    <scope>NUCLEOTIDE SEQUENCE</scope>
    <source>
        <strain evidence="3">CPCC 204708</strain>
    </source>
</reference>
<feature type="signal peptide" evidence="1">
    <location>
        <begin position="1"/>
        <end position="20"/>
    </location>
</feature>
<feature type="chain" id="PRO_5046155037" evidence="1">
    <location>
        <begin position="21"/>
        <end position="1103"/>
    </location>
</feature>
<name>A0ABT4RCM9_9ACTN</name>
<protein>
    <submittedName>
        <fullName evidence="3">Choice-of-anchor M domain-containing protein</fullName>
    </submittedName>
</protein>
<dbReference type="Proteomes" id="UP001147700">
    <property type="component" value="Unassembled WGS sequence"/>
</dbReference>
<proteinExistence type="predicted"/>
<gene>
    <name evidence="3" type="ORF">OJ962_02150</name>
</gene>
<dbReference type="InterPro" id="IPR022435">
    <property type="entry name" value="Surface-anchored_actinobac"/>
</dbReference>
<dbReference type="Gene3D" id="2.60.40.2700">
    <property type="match status" value="1"/>
</dbReference>
<evidence type="ECO:0000313" key="3">
    <source>
        <dbReference type="EMBL" id="MDA0136283.1"/>
    </source>
</evidence>
<sequence length="1103" mass="114989">MKRLTVVLALMLAFAPPAFADPGPAPAPKEYRVLQKLHTDAISTFLDNGVFALGSKADVFEGLGTRLDPDKLWFHVDDASKLSVPGGWDFLGPAGSDVWIAPQSNPGGTQLWPGFSTESVPAGAITGDQTTLRLAGFEGPGTLELFTIGGFGERTRMWSSDEGIDTFRLGRTHAHANWAFTKPGTYRLTVQATAGPNHAASATYTFVVGALPPDVATTTTVAASDSEITADETVTLTATVSPGLAGYAEFRDGATVLGHSAIADGKATLEVANLGLGKRSLTATFVPAVANLADGSTSTPVEVTVNEPGEPPFSVTGVKAAYAVGDTLSAKVVGATLAEGQQFRWLVRPIGSTSTGSNRQTSTSDTFSAPLDALWDGIELSVAVRAGTTVLAQTPWVPVRVTPVGAVPTVTGGGATLLPGDVAEFAFGGRELGNGETLQWGFQSGVSWIDIPRQLGGDWSYAFPDAAAARLKYKGNAAGAYPYGFGVRVLKDGVTLAKSALATLTTGRRELQAQGHQQLYRQGGTVHMDATAFPVRENDRFTYSWSFTKGEVTEAWGEGAELTKTGLTKAAHDGGTLTLTLRNQGEPAQSITFPIKVTEDVTSQILAFNALAGHYHQGDNVRLQLTVDPAPAAGDTLVWEWKWPGADTWAPLPGVVDNVYAVAAEQALDGVEIRAKLTYADPQVPPAISETRTIHVDDHGAAPRQQVTVTGETTYDAGETATLTAAVVPSSVLSTYRWERKARGASEFTTIAGATGATYAFTAAAADDGAEYRAALVKPDGSVAYGPSPAVALDVAAVPTFVFTPLRDHYHQGRPIAVELRAEPGLAAGDRVDWQWRWPGEASWRAVPGASGLTHTLTAEQALDGVQLRAALVRAGGGDPMLAEPVAIHIDDHGAPPSQKVTVAGDTSVPTGATATLTAAVAPATVLDRFQWYENGQPIAGADAATYAFTAAASRTLTVAVLEPDGSVAYGPSEPITVTVEPVVQQPIGGTVPPTLSLTLGAPARFEPFVPGVAQEYTASTRATVTSSAGDATLAVSEPGHLANGAFTLAQPLRVAFSKSAWTGPVANDAVDITFKQAVAADEPLRTGSYAKTLTFTLSTTQP</sequence>
<evidence type="ECO:0000259" key="2">
    <source>
        <dbReference type="Pfam" id="PF16640"/>
    </source>
</evidence>
<evidence type="ECO:0000313" key="4">
    <source>
        <dbReference type="Proteomes" id="UP001147700"/>
    </source>
</evidence>
<organism evidence="3 4">
    <name type="scientific">Solirubrobacter deserti</name>
    <dbReference type="NCBI Taxonomy" id="2282478"/>
    <lineage>
        <taxon>Bacteria</taxon>
        <taxon>Bacillati</taxon>
        <taxon>Actinomycetota</taxon>
        <taxon>Thermoleophilia</taxon>
        <taxon>Solirubrobacterales</taxon>
        <taxon>Solirubrobacteraceae</taxon>
        <taxon>Solirubrobacter</taxon>
    </lineage>
</organism>
<feature type="domain" description="Bacterial Ig-like" evidence="2">
    <location>
        <begin position="223"/>
        <end position="306"/>
    </location>
</feature>
<accession>A0ABT4RCM9</accession>
<dbReference type="NCBIfam" id="TIGR03769">
    <property type="entry name" value="P_ac_wall_RPT"/>
    <property type="match status" value="1"/>
</dbReference>
<dbReference type="Pfam" id="PF16640">
    <property type="entry name" value="Big_3_5"/>
    <property type="match status" value="1"/>
</dbReference>
<keyword evidence="1" id="KW-0732">Signal</keyword>
<dbReference type="InterPro" id="IPR032109">
    <property type="entry name" value="Big_3_5"/>
</dbReference>
<dbReference type="EMBL" id="JAPCID010000002">
    <property type="protein sequence ID" value="MDA0136283.1"/>
    <property type="molecule type" value="Genomic_DNA"/>
</dbReference>